<dbReference type="Gene3D" id="2.30.29.30">
    <property type="entry name" value="Pleckstrin-homology domain (PH domain)/Phosphotyrosine-binding domain (PTB)"/>
    <property type="match status" value="1"/>
</dbReference>
<dbReference type="RefSeq" id="XP_004997689.1">
    <property type="nucleotide sequence ID" value="XM_004997632.1"/>
</dbReference>
<name>F2TYQ8_SALR5</name>
<dbReference type="Pfam" id="PF02174">
    <property type="entry name" value="IRS"/>
    <property type="match status" value="1"/>
</dbReference>
<evidence type="ECO:0000313" key="3">
    <source>
        <dbReference type="EMBL" id="EGD78732.1"/>
    </source>
</evidence>
<dbReference type="PANTHER" id="PTHR11915">
    <property type="entry name" value="SPECTRIN/FILAMIN RELATED CYTOSKELETAL PROTEIN"/>
    <property type="match status" value="1"/>
</dbReference>
<feature type="domain" description="Calponin-homology (CH)" evidence="2">
    <location>
        <begin position="15"/>
        <end position="135"/>
    </location>
</feature>
<dbReference type="KEGG" id="sre:PTSG_01712"/>
<accession>F2TYQ8</accession>
<gene>
    <name evidence="3" type="ORF">PTSG_01712</name>
</gene>
<evidence type="ECO:0000259" key="2">
    <source>
        <dbReference type="PROSITE" id="PS50021"/>
    </source>
</evidence>
<feature type="region of interest" description="Disordered" evidence="1">
    <location>
        <begin position="560"/>
        <end position="583"/>
    </location>
</feature>
<feature type="domain" description="Calponin-homology (CH)" evidence="2">
    <location>
        <begin position="154"/>
        <end position="257"/>
    </location>
</feature>
<dbReference type="EMBL" id="GL832957">
    <property type="protein sequence ID" value="EGD78732.1"/>
    <property type="molecule type" value="Genomic_DNA"/>
</dbReference>
<dbReference type="eggNOG" id="KOG0518">
    <property type="taxonomic scope" value="Eukaryota"/>
</dbReference>
<evidence type="ECO:0000313" key="4">
    <source>
        <dbReference type="Proteomes" id="UP000007799"/>
    </source>
</evidence>
<dbReference type="AlphaFoldDB" id="F2TYQ8"/>
<dbReference type="GeneID" id="16078286"/>
<dbReference type="STRING" id="946362.F2TYQ8"/>
<feature type="compositionally biased region" description="Low complexity" evidence="1">
    <location>
        <begin position="570"/>
        <end position="583"/>
    </location>
</feature>
<dbReference type="SMART" id="SM01244">
    <property type="entry name" value="IRS"/>
    <property type="match status" value="1"/>
</dbReference>
<dbReference type="SMART" id="SM00033">
    <property type="entry name" value="CH"/>
    <property type="match status" value="2"/>
</dbReference>
<feature type="compositionally biased region" description="Basic and acidic residues" evidence="1">
    <location>
        <begin position="404"/>
        <end position="417"/>
    </location>
</feature>
<dbReference type="SUPFAM" id="SSF47576">
    <property type="entry name" value="Calponin-homology domain, CH-domain"/>
    <property type="match status" value="1"/>
</dbReference>
<feature type="compositionally biased region" description="Basic and acidic residues" evidence="1">
    <location>
        <begin position="453"/>
        <end position="465"/>
    </location>
</feature>
<dbReference type="InParanoid" id="F2TYQ8"/>
<feature type="compositionally biased region" description="Low complexity" evidence="1">
    <location>
        <begin position="383"/>
        <end position="394"/>
    </location>
</feature>
<dbReference type="PROSITE" id="PS50021">
    <property type="entry name" value="CH"/>
    <property type="match status" value="2"/>
</dbReference>
<protein>
    <recommendedName>
        <fullName evidence="2">Calponin-homology (CH) domain-containing protein</fullName>
    </recommendedName>
</protein>
<feature type="compositionally biased region" description="Basic and acidic residues" evidence="1">
    <location>
        <begin position="473"/>
        <end position="491"/>
    </location>
</feature>
<dbReference type="InterPro" id="IPR036872">
    <property type="entry name" value="CH_dom_sf"/>
</dbReference>
<dbReference type="Pfam" id="PF00307">
    <property type="entry name" value="CH"/>
    <property type="match status" value="2"/>
</dbReference>
<evidence type="ECO:0000256" key="1">
    <source>
        <dbReference type="SAM" id="MobiDB-lite"/>
    </source>
</evidence>
<reference evidence="3" key="1">
    <citation type="submission" date="2009-08" db="EMBL/GenBank/DDBJ databases">
        <title>Annotation of Salpingoeca rosetta.</title>
        <authorList>
            <consortium name="The Broad Institute Genome Sequencing Platform"/>
            <person name="Russ C."/>
            <person name="Cuomo C."/>
            <person name="Burger G."/>
            <person name="Gray M.W."/>
            <person name="Holland P.W.H."/>
            <person name="King N."/>
            <person name="Lang F.B.F."/>
            <person name="Roger A.J."/>
            <person name="Ruiz-Trillo I."/>
            <person name="Young S.K."/>
            <person name="Zeng Q."/>
            <person name="Gargeya S."/>
            <person name="Alvarado L."/>
            <person name="Berlin A."/>
            <person name="Chapman S.B."/>
            <person name="Chen Z."/>
            <person name="Freedman E."/>
            <person name="Gellesch M."/>
            <person name="Goldberg J."/>
            <person name="Griggs A."/>
            <person name="Gujja S."/>
            <person name="Heilman E."/>
            <person name="Heiman D."/>
            <person name="Howarth C."/>
            <person name="Mehta T."/>
            <person name="Neiman D."/>
            <person name="Pearson M."/>
            <person name="Roberts A."/>
            <person name="Saif S."/>
            <person name="Shea T."/>
            <person name="Shenoy N."/>
            <person name="Sisk P."/>
            <person name="Stolte C."/>
            <person name="Sykes S."/>
            <person name="White J."/>
            <person name="Yandava C."/>
            <person name="Haas B."/>
            <person name="Nusbaum C."/>
            <person name="Birren B."/>
        </authorList>
    </citation>
    <scope>NUCLEOTIDE SEQUENCE [LARGE SCALE GENOMIC DNA]</scope>
    <source>
        <strain evidence="3">ATCC 50818</strain>
    </source>
</reference>
<keyword evidence="4" id="KW-1185">Reference proteome</keyword>
<dbReference type="Gene3D" id="1.10.418.10">
    <property type="entry name" value="Calponin-like domain"/>
    <property type="match status" value="2"/>
</dbReference>
<dbReference type="Proteomes" id="UP000007799">
    <property type="component" value="Unassembled WGS sequence"/>
</dbReference>
<feature type="compositionally biased region" description="Polar residues" evidence="1">
    <location>
        <begin position="342"/>
        <end position="354"/>
    </location>
</feature>
<organism evidence="4">
    <name type="scientific">Salpingoeca rosetta (strain ATCC 50818 / BSB-021)</name>
    <dbReference type="NCBI Taxonomy" id="946362"/>
    <lineage>
        <taxon>Eukaryota</taxon>
        <taxon>Choanoflagellata</taxon>
        <taxon>Craspedida</taxon>
        <taxon>Salpingoecidae</taxon>
        <taxon>Salpingoeca</taxon>
    </lineage>
</organism>
<feature type="region of interest" description="Disordered" evidence="1">
    <location>
        <begin position="304"/>
        <end position="538"/>
    </location>
</feature>
<dbReference type="InterPro" id="IPR002404">
    <property type="entry name" value="IRS_PTB"/>
</dbReference>
<proteinExistence type="predicted"/>
<dbReference type="InterPro" id="IPR011993">
    <property type="entry name" value="PH-like_dom_sf"/>
</dbReference>
<feature type="compositionally biased region" description="Low complexity" evidence="1">
    <location>
        <begin position="434"/>
        <end position="448"/>
    </location>
</feature>
<dbReference type="InterPro" id="IPR001715">
    <property type="entry name" value="CH_dom"/>
</dbReference>
<sequence>MAGMTTMMSVRTEVDIQADTFANWCTYIIHDRQPPPYDFSISDLKFDLRDGVLLSELLRKLLGSDDAAPPFGQPATPQECVENIRHMIGLCEEQGVFGNEGYASAEAAGIRVDDIYQGRLDGTLSLLYRLISHFDILHVPLLGKKAKERQRPLPPPSDVILSWVRSFEDVEELKAVMDLTQAWRDGRALFALIARITGMDSHAPPVQHPVRAVTLAMDIAAEQLGVPDILAPADLCNHNCDNLSVMTYLAQLRNAVETREFLCNPYLYLHLLAPQKSRDHEERPISVIQNDSIFQEVLDSINKLALSPGPDSKPPAPGSSGDSPTSKASTNTEASGAVGGSKNVSQTGSVSSVQIRFPGPPLPPRHSSGEVLAPSRAPPKYPGNNSNSNSNSNSGSGGDDGNALEEKDTALAEEGHSADGAVDAGILAGNGDVQPQQQPQATPTTTTTNVDGVTRDVAGEEREVGQEGQEEVTDARADADDVPHTAAEDQHVGVGETQAQAPSPQRPSDHAATSAPSMLRSPARPGNSEFYHPTMPGQPPFVMRGGQARSQILLAPNVRTRRTSAPPPSTAAAMTMAGSSSSSSSAAAGRILQSTYATPMSMLSKPFKVSLRGWFGRAWTVPVHRLPDAISFPCNLVPEDTIPIAAGPYWLVITPPAACLFSRDTHERVAEWPLNHILRYGLDNNTLSLEIGERMNPQYAGMYTFEMSNGHHITAFDTLQRYTQLWSRRFL</sequence>
<feature type="compositionally biased region" description="Polar residues" evidence="1">
    <location>
        <begin position="320"/>
        <end position="334"/>
    </location>
</feature>
<dbReference type="SUPFAM" id="SSF50729">
    <property type="entry name" value="PH domain-like"/>
    <property type="match status" value="1"/>
</dbReference>